<dbReference type="Gene3D" id="3.30.110.110">
    <property type="entry name" value="Mre11, capping domain"/>
    <property type="match status" value="1"/>
</dbReference>
<dbReference type="Gene3D" id="3.60.21.10">
    <property type="match status" value="1"/>
</dbReference>
<dbReference type="GO" id="GO:0007095">
    <property type="term" value="P:mitotic G2 DNA damage checkpoint signaling"/>
    <property type="evidence" value="ECO:0007669"/>
    <property type="project" value="TreeGrafter"/>
</dbReference>
<dbReference type="GO" id="GO:0042138">
    <property type="term" value="P:meiotic DNA double-strand break formation"/>
    <property type="evidence" value="ECO:0007669"/>
    <property type="project" value="TreeGrafter"/>
</dbReference>
<reference evidence="2" key="2">
    <citation type="submission" date="2018-03" db="EMBL/GenBank/DDBJ databases">
        <title>The Triticum urartu genome reveals the dynamic nature of wheat genome evolution.</title>
        <authorList>
            <person name="Ling H."/>
            <person name="Ma B."/>
            <person name="Shi X."/>
            <person name="Liu H."/>
            <person name="Dong L."/>
            <person name="Sun H."/>
            <person name="Cao Y."/>
            <person name="Gao Q."/>
            <person name="Zheng S."/>
            <person name="Li Y."/>
            <person name="Yu Y."/>
            <person name="Du H."/>
            <person name="Qi M."/>
            <person name="Li Y."/>
            <person name="Yu H."/>
            <person name="Cui Y."/>
            <person name="Wang N."/>
            <person name="Chen C."/>
            <person name="Wu H."/>
            <person name="Zhao Y."/>
            <person name="Zhang J."/>
            <person name="Li Y."/>
            <person name="Zhou W."/>
            <person name="Zhang B."/>
            <person name="Hu W."/>
            <person name="Eijk M."/>
            <person name="Tang J."/>
            <person name="Witsenboer H."/>
            <person name="Zhao S."/>
            <person name="Li Z."/>
            <person name="Zhang A."/>
            <person name="Wang D."/>
            <person name="Liang C."/>
        </authorList>
    </citation>
    <scope>NUCLEOTIDE SEQUENCE [LARGE SCALE GENOMIC DNA]</scope>
    <source>
        <strain evidence="2">cv. G1812</strain>
    </source>
</reference>
<dbReference type="GO" id="GO:0000723">
    <property type="term" value="P:telomere maintenance"/>
    <property type="evidence" value="ECO:0007669"/>
    <property type="project" value="TreeGrafter"/>
</dbReference>
<dbReference type="GO" id="GO:0000014">
    <property type="term" value="F:single-stranded DNA endodeoxyribonuclease activity"/>
    <property type="evidence" value="ECO:0007669"/>
    <property type="project" value="TreeGrafter"/>
</dbReference>
<evidence type="ECO:0000259" key="1">
    <source>
        <dbReference type="SMART" id="SM01347"/>
    </source>
</evidence>
<accession>A0A8R7V696</accession>
<dbReference type="SUPFAM" id="SSF56300">
    <property type="entry name" value="Metallo-dependent phosphatases"/>
    <property type="match status" value="1"/>
</dbReference>
<feature type="domain" description="Mre11 DNA-binding" evidence="1">
    <location>
        <begin position="79"/>
        <end position="243"/>
    </location>
</feature>
<organism evidence="2 3">
    <name type="scientific">Triticum urartu</name>
    <name type="common">Red wild einkorn</name>
    <name type="synonym">Crithodium urartu</name>
    <dbReference type="NCBI Taxonomy" id="4572"/>
    <lineage>
        <taxon>Eukaryota</taxon>
        <taxon>Viridiplantae</taxon>
        <taxon>Streptophyta</taxon>
        <taxon>Embryophyta</taxon>
        <taxon>Tracheophyta</taxon>
        <taxon>Spermatophyta</taxon>
        <taxon>Magnoliopsida</taxon>
        <taxon>Liliopsida</taxon>
        <taxon>Poales</taxon>
        <taxon>Poaceae</taxon>
        <taxon>BOP clade</taxon>
        <taxon>Pooideae</taxon>
        <taxon>Triticodae</taxon>
        <taxon>Triticeae</taxon>
        <taxon>Triticinae</taxon>
        <taxon>Triticum</taxon>
    </lineage>
</organism>
<dbReference type="GO" id="GO:0000724">
    <property type="term" value="P:double-strand break repair via homologous recombination"/>
    <property type="evidence" value="ECO:0007669"/>
    <property type="project" value="TreeGrafter"/>
</dbReference>
<reference evidence="2" key="3">
    <citation type="submission" date="2022-06" db="UniProtKB">
        <authorList>
            <consortium name="EnsemblPlants"/>
        </authorList>
    </citation>
    <scope>IDENTIFICATION</scope>
</reference>
<protein>
    <recommendedName>
        <fullName evidence="1">Mre11 DNA-binding domain-containing protein</fullName>
    </recommendedName>
</protein>
<name>A0A8R7V696_TRIUA</name>
<dbReference type="PANTHER" id="PTHR10139">
    <property type="entry name" value="DOUBLE-STRAND BREAK REPAIR PROTEIN MRE11"/>
    <property type="match status" value="1"/>
</dbReference>
<dbReference type="GO" id="GO:0030870">
    <property type="term" value="C:Mre11 complex"/>
    <property type="evidence" value="ECO:0007669"/>
    <property type="project" value="TreeGrafter"/>
</dbReference>
<dbReference type="Proteomes" id="UP000015106">
    <property type="component" value="Chromosome 7"/>
</dbReference>
<dbReference type="SMART" id="SM01347">
    <property type="entry name" value="Mre11_DNA_bind"/>
    <property type="match status" value="1"/>
</dbReference>
<dbReference type="PANTHER" id="PTHR10139:SF8">
    <property type="entry name" value="MRE11 DNA-BINDING DOMAIN-CONTAINING PROTEIN"/>
    <property type="match status" value="1"/>
</dbReference>
<evidence type="ECO:0000313" key="2">
    <source>
        <dbReference type="EnsemblPlants" id="TuG1812G0700004023.01.T01"/>
    </source>
</evidence>
<reference evidence="3" key="1">
    <citation type="journal article" date="2013" name="Nature">
        <title>Draft genome of the wheat A-genome progenitor Triticum urartu.</title>
        <authorList>
            <person name="Ling H.Q."/>
            <person name="Zhao S."/>
            <person name="Liu D."/>
            <person name="Wang J."/>
            <person name="Sun H."/>
            <person name="Zhang C."/>
            <person name="Fan H."/>
            <person name="Li D."/>
            <person name="Dong L."/>
            <person name="Tao Y."/>
            <person name="Gao C."/>
            <person name="Wu H."/>
            <person name="Li Y."/>
            <person name="Cui Y."/>
            <person name="Guo X."/>
            <person name="Zheng S."/>
            <person name="Wang B."/>
            <person name="Yu K."/>
            <person name="Liang Q."/>
            <person name="Yang W."/>
            <person name="Lou X."/>
            <person name="Chen J."/>
            <person name="Feng M."/>
            <person name="Jian J."/>
            <person name="Zhang X."/>
            <person name="Luo G."/>
            <person name="Jiang Y."/>
            <person name="Liu J."/>
            <person name="Wang Z."/>
            <person name="Sha Y."/>
            <person name="Zhang B."/>
            <person name="Wu H."/>
            <person name="Tang D."/>
            <person name="Shen Q."/>
            <person name="Xue P."/>
            <person name="Zou S."/>
            <person name="Wang X."/>
            <person name="Liu X."/>
            <person name="Wang F."/>
            <person name="Yang Y."/>
            <person name="An X."/>
            <person name="Dong Z."/>
            <person name="Zhang K."/>
            <person name="Zhang X."/>
            <person name="Luo M.C."/>
            <person name="Dvorak J."/>
            <person name="Tong Y."/>
            <person name="Wang J."/>
            <person name="Yang H."/>
            <person name="Li Z."/>
            <person name="Wang D."/>
            <person name="Zhang A."/>
            <person name="Wang J."/>
        </authorList>
    </citation>
    <scope>NUCLEOTIDE SEQUENCE</scope>
    <source>
        <strain evidence="3">cv. G1812</strain>
    </source>
</reference>
<sequence length="274" mass="30625">MCYCRIKGSLDNGINEHLLPNFLDLVIWGHEHECLADPKEVPGMGFHITQPGSSIATSLTSAEAKEKHVLLLEINGMKYRPTNIPLKTVRPFEYAEVVLEDQEGVDANDEASVDAHLNKVVANLIEKNDTAAGSGSEPKLPLVRLKVDYSGFLTIHPQRFGQKYVGKVANPQDMIVFSRSAKRRQNPQDNTGGFGELYPNELNQHTVEALVAEINLVLPPLQINCIEVLPLLQANFIKSVEKYNNIYDNKCIYCMKKNCHINIFFAEYAGSSTR</sequence>
<keyword evidence="3" id="KW-1185">Reference proteome</keyword>
<dbReference type="GO" id="GO:0030145">
    <property type="term" value="F:manganese ion binding"/>
    <property type="evidence" value="ECO:0007669"/>
    <property type="project" value="InterPro"/>
</dbReference>
<dbReference type="GO" id="GO:0097552">
    <property type="term" value="P:mitochondrial double-strand break repair via homologous recombination"/>
    <property type="evidence" value="ECO:0007669"/>
    <property type="project" value="TreeGrafter"/>
</dbReference>
<dbReference type="FunFam" id="3.30.110.110:FF:000002">
    <property type="entry name" value="Double-strand break repair protein"/>
    <property type="match status" value="1"/>
</dbReference>
<dbReference type="AlphaFoldDB" id="A0A8R7V696"/>
<dbReference type="Gramene" id="TuG1812G0700004023.01.T01">
    <property type="protein sequence ID" value="TuG1812G0700004023.01.T01"/>
    <property type="gene ID" value="TuG1812G0700004023.01"/>
</dbReference>
<dbReference type="GO" id="GO:0035861">
    <property type="term" value="C:site of double-strand break"/>
    <property type="evidence" value="ECO:0007669"/>
    <property type="project" value="TreeGrafter"/>
</dbReference>
<dbReference type="Pfam" id="PF04152">
    <property type="entry name" value="Mre11_DNA_bind"/>
    <property type="match status" value="1"/>
</dbReference>
<dbReference type="InterPro" id="IPR029052">
    <property type="entry name" value="Metallo-depent_PP-like"/>
</dbReference>
<dbReference type="InterPro" id="IPR007281">
    <property type="entry name" value="Mre11_DNA-bd"/>
</dbReference>
<dbReference type="InterPro" id="IPR038487">
    <property type="entry name" value="Mre11_capping_dom"/>
</dbReference>
<evidence type="ECO:0000313" key="3">
    <source>
        <dbReference type="Proteomes" id="UP000015106"/>
    </source>
</evidence>
<proteinExistence type="predicted"/>
<dbReference type="GO" id="GO:0006303">
    <property type="term" value="P:double-strand break repair via nonhomologous end joining"/>
    <property type="evidence" value="ECO:0007669"/>
    <property type="project" value="TreeGrafter"/>
</dbReference>
<dbReference type="EnsemblPlants" id="TuG1812G0700004023.01.T01">
    <property type="protein sequence ID" value="TuG1812G0700004023.01.T01"/>
    <property type="gene ID" value="TuG1812G0700004023.01"/>
</dbReference>